<dbReference type="PANTHER" id="PTHR10683:SF31">
    <property type="entry name" value="TRANSALDOLASE"/>
    <property type="match status" value="1"/>
</dbReference>
<dbReference type="GO" id="GO:0006098">
    <property type="term" value="P:pentose-phosphate shunt"/>
    <property type="evidence" value="ECO:0007669"/>
    <property type="project" value="UniProtKB-UniRule"/>
</dbReference>
<comment type="function">
    <text evidence="1 12">Transaldolase is important for the balance of metabolites in the pentose-phosphate pathway.</text>
</comment>
<evidence type="ECO:0000256" key="3">
    <source>
        <dbReference type="ARBA" id="ARBA00004857"/>
    </source>
</evidence>
<evidence type="ECO:0000256" key="8">
    <source>
        <dbReference type="ARBA" id="ARBA00022679"/>
    </source>
</evidence>
<dbReference type="Gene3D" id="3.20.20.70">
    <property type="entry name" value="Aldolase class I"/>
    <property type="match status" value="1"/>
</dbReference>
<comment type="catalytic activity">
    <reaction evidence="11 12">
        <text>D-sedoheptulose 7-phosphate + D-glyceraldehyde 3-phosphate = D-erythrose 4-phosphate + beta-D-fructose 6-phosphate</text>
        <dbReference type="Rhea" id="RHEA:17053"/>
        <dbReference type="ChEBI" id="CHEBI:16897"/>
        <dbReference type="ChEBI" id="CHEBI:57483"/>
        <dbReference type="ChEBI" id="CHEBI:57634"/>
        <dbReference type="ChEBI" id="CHEBI:59776"/>
        <dbReference type="EC" id="2.2.1.2"/>
    </reaction>
</comment>
<dbReference type="STRING" id="1431546.CAQU_06705"/>
<comment type="pathway">
    <text evidence="3 12">Carbohydrate degradation; pentose phosphate pathway; D-glyceraldehyde 3-phosphate and beta-D-fructose 6-phosphate from D-ribose 5-phosphate and D-xylulose 5-phosphate (non-oxidative stage): step 2/3.</text>
</comment>
<dbReference type="Proteomes" id="UP000185478">
    <property type="component" value="Chromosome"/>
</dbReference>
<dbReference type="InterPro" id="IPR004732">
    <property type="entry name" value="Transaldolase_2"/>
</dbReference>
<accession>A0A1L7CG59</accession>
<dbReference type="EC" id="2.2.1.2" evidence="5 12"/>
<dbReference type="UniPathway" id="UPA00115">
    <property type="reaction ID" value="UER00414"/>
</dbReference>
<dbReference type="CDD" id="cd00955">
    <property type="entry name" value="Transaldolase_like"/>
    <property type="match status" value="1"/>
</dbReference>
<sequence>MTALHTLATIGTSTWLDDLSRDRINSGNLEKMINEVGILGVTTNPAIFAAAMGQGTAYDEQLASLSATGVSADEAVYTMAIDDVRAACDIFANTHAHTGGEDGFVSIEVDPRISDDAAATLTQARQLAERVGRDNVMIKIPATEGSLPAISDALAEGISVNVTLIFSEAQYRQVVAAYIDGINRAADAGIDVSTIRSVASVFVSRIDTEVDKRLEAIGTDEALALRGTAGLAGAQACYAAFKELFDQADLPEGAHLQRPLWASTGVKNPEYPDTMYVTELAGPNTVNTMPEATIDAVLDHAEFSGDTLTPATTQAREKLAALDAVGIDLADVYATVEREGVEKFVDSWTALLSELGDKLESHAQG</sequence>
<evidence type="ECO:0000256" key="4">
    <source>
        <dbReference type="ARBA" id="ARBA00008426"/>
    </source>
</evidence>
<dbReference type="GO" id="GO:0004801">
    <property type="term" value="F:transaldolase activity"/>
    <property type="evidence" value="ECO:0007669"/>
    <property type="project" value="UniProtKB-UniRule"/>
</dbReference>
<dbReference type="PIRSF" id="PIRSF036915">
    <property type="entry name" value="Trnald_Bac_Plnt"/>
    <property type="match status" value="1"/>
</dbReference>
<dbReference type="PROSITE" id="PS01054">
    <property type="entry name" value="TRANSALDOLASE_1"/>
    <property type="match status" value="1"/>
</dbReference>
<dbReference type="KEGG" id="caqu:CAQU_06705"/>
<comment type="similarity">
    <text evidence="4 12">Belongs to the transaldolase family. Type 2 subfamily.</text>
</comment>
<keyword evidence="7 12" id="KW-0963">Cytoplasm</keyword>
<evidence type="ECO:0000256" key="6">
    <source>
        <dbReference type="ARBA" id="ARBA00018292"/>
    </source>
</evidence>
<dbReference type="SUPFAM" id="SSF51569">
    <property type="entry name" value="Aldolase"/>
    <property type="match status" value="1"/>
</dbReference>
<organism evidence="13 14">
    <name type="scientific">Corynebacterium aquilae DSM 44791</name>
    <dbReference type="NCBI Taxonomy" id="1431546"/>
    <lineage>
        <taxon>Bacteria</taxon>
        <taxon>Bacillati</taxon>
        <taxon>Actinomycetota</taxon>
        <taxon>Actinomycetes</taxon>
        <taxon>Mycobacteriales</taxon>
        <taxon>Corynebacteriaceae</taxon>
        <taxon>Corynebacterium</taxon>
    </lineage>
</organism>
<feature type="active site" description="Schiff-base intermediate with substrate" evidence="12">
    <location>
        <position position="139"/>
    </location>
</feature>
<keyword evidence="14" id="KW-1185">Reference proteome</keyword>
<evidence type="ECO:0000256" key="7">
    <source>
        <dbReference type="ARBA" id="ARBA00022490"/>
    </source>
</evidence>
<evidence type="ECO:0000256" key="11">
    <source>
        <dbReference type="ARBA" id="ARBA00048810"/>
    </source>
</evidence>
<dbReference type="InterPro" id="IPR018225">
    <property type="entry name" value="Transaldolase_AS"/>
</dbReference>
<comment type="subcellular location">
    <subcellularLocation>
        <location evidence="2 12">Cytoplasm</location>
    </subcellularLocation>
</comment>
<dbReference type="NCBIfam" id="NF002881">
    <property type="entry name" value="PRK03343.1"/>
    <property type="match status" value="1"/>
</dbReference>
<dbReference type="AlphaFoldDB" id="A0A1L7CG59"/>
<dbReference type="Pfam" id="PF00923">
    <property type="entry name" value="TAL_FSA"/>
    <property type="match status" value="1"/>
</dbReference>
<evidence type="ECO:0000256" key="9">
    <source>
        <dbReference type="ARBA" id="ARBA00023126"/>
    </source>
</evidence>
<dbReference type="PANTHER" id="PTHR10683">
    <property type="entry name" value="TRANSALDOLASE"/>
    <property type="match status" value="1"/>
</dbReference>
<proteinExistence type="inferred from homology"/>
<evidence type="ECO:0000256" key="1">
    <source>
        <dbReference type="ARBA" id="ARBA00003518"/>
    </source>
</evidence>
<name>A0A1L7CG59_9CORY</name>
<dbReference type="GO" id="GO:0005975">
    <property type="term" value="P:carbohydrate metabolic process"/>
    <property type="evidence" value="ECO:0007669"/>
    <property type="project" value="InterPro"/>
</dbReference>
<dbReference type="HAMAP" id="MF_00493">
    <property type="entry name" value="Transaldolase_2"/>
    <property type="match status" value="1"/>
</dbReference>
<keyword evidence="8 12" id="KW-0808">Transferase</keyword>
<evidence type="ECO:0000256" key="12">
    <source>
        <dbReference type="HAMAP-Rule" id="MF_00493"/>
    </source>
</evidence>
<evidence type="ECO:0000256" key="5">
    <source>
        <dbReference type="ARBA" id="ARBA00013151"/>
    </source>
</evidence>
<evidence type="ECO:0000256" key="2">
    <source>
        <dbReference type="ARBA" id="ARBA00004496"/>
    </source>
</evidence>
<dbReference type="RefSeq" id="WP_075726266.1">
    <property type="nucleotide sequence ID" value="NZ_CP009245.1"/>
</dbReference>
<evidence type="ECO:0000256" key="10">
    <source>
        <dbReference type="ARBA" id="ARBA00023270"/>
    </source>
</evidence>
<dbReference type="InterPro" id="IPR013785">
    <property type="entry name" value="Aldolase_TIM"/>
</dbReference>
<dbReference type="OrthoDB" id="9809101at2"/>
<dbReference type="InterPro" id="IPR001585">
    <property type="entry name" value="TAL/FSA"/>
</dbReference>
<reference evidence="13 14" key="1">
    <citation type="submission" date="2014-08" db="EMBL/GenBank/DDBJ databases">
        <title>Complete genome sequence of Corynebacterium aquilae S-613T(T) (=DSM 44791(T)), isolated from the choana of a healthy golden eagle.</title>
        <authorList>
            <person name="Ruckert C."/>
            <person name="Albersmeier A."/>
            <person name="Winkler A."/>
            <person name="Kalinowski J."/>
        </authorList>
    </citation>
    <scope>NUCLEOTIDE SEQUENCE [LARGE SCALE GENOMIC DNA]</scope>
    <source>
        <strain evidence="13 14">S-613</strain>
    </source>
</reference>
<evidence type="ECO:0000313" key="13">
    <source>
        <dbReference type="EMBL" id="APT84806.1"/>
    </source>
</evidence>
<dbReference type="GO" id="GO:0005737">
    <property type="term" value="C:cytoplasm"/>
    <property type="evidence" value="ECO:0007669"/>
    <property type="project" value="UniProtKB-SubCell"/>
</dbReference>
<keyword evidence="9 12" id="KW-0570">Pentose shunt</keyword>
<dbReference type="EMBL" id="CP009245">
    <property type="protein sequence ID" value="APT84806.1"/>
    <property type="molecule type" value="Genomic_DNA"/>
</dbReference>
<dbReference type="NCBIfam" id="TIGR00876">
    <property type="entry name" value="tal_mycobact"/>
    <property type="match status" value="1"/>
</dbReference>
<evidence type="ECO:0000313" key="14">
    <source>
        <dbReference type="Proteomes" id="UP000185478"/>
    </source>
</evidence>
<keyword evidence="10 12" id="KW-0704">Schiff base</keyword>
<gene>
    <name evidence="12" type="primary">tal</name>
    <name evidence="13" type="ORF">CAQU_06705</name>
</gene>
<protein>
    <recommendedName>
        <fullName evidence="6 12">Transaldolase</fullName>
        <ecNumber evidence="5 12">2.2.1.2</ecNumber>
    </recommendedName>
</protein>